<feature type="region of interest" description="Disordered" evidence="7">
    <location>
        <begin position="248"/>
        <end position="534"/>
    </location>
</feature>
<evidence type="ECO:0000313" key="9">
    <source>
        <dbReference type="EMBL" id="NYD90151.1"/>
    </source>
</evidence>
<name>A0A7Y9FPZ6_9SPHN</name>
<keyword evidence="3 5" id="KW-0694">RNA-binding</keyword>
<dbReference type="InterPro" id="IPR000748">
    <property type="entry name" value="PsdUridine_synth_RsuA/RluB/E/F"/>
</dbReference>
<dbReference type="InterPro" id="IPR036986">
    <property type="entry name" value="S4_RNA-bd_sf"/>
</dbReference>
<dbReference type="InterPro" id="IPR020103">
    <property type="entry name" value="PsdUridine_synth_cat_dom_sf"/>
</dbReference>
<dbReference type="SMART" id="SM00363">
    <property type="entry name" value="S4"/>
    <property type="match status" value="1"/>
</dbReference>
<feature type="compositionally biased region" description="Basic and acidic residues" evidence="7">
    <location>
        <begin position="301"/>
        <end position="310"/>
    </location>
</feature>
<evidence type="ECO:0000256" key="4">
    <source>
        <dbReference type="ARBA" id="ARBA00023235"/>
    </source>
</evidence>
<sequence length="534" mass="57454">MAQTPEPRTGDRIAKLLARAGVASRREIERMIAEGRVALDGKVLDTPATVLRSLTGVTVDGEPVAPPEPTRLFLYHKPTGLLVTEHDPAGRPTIYDKLPDDLPRLVPVGRLDLNTEGLLLLTTDGGFKRQLELPATGVERSYRARAYGNVTQQQLEDLADGIEIDGVRYGPIDANIERRTGANVWIEVTITEGKNREVRRVLEHLELQVSRLIRTRYGPFILGDLPVGGVGEVKQHDIVAFRRTLRGGAPDEPMVEAPRDGFRTAPTANRPARARPRPVETPAPREAQERPARTRAPASGEGRRAPRRSDAAPAGVAARPARPGAIPAAGDTRRAAPRTDRNDERGTGREQGRRFVPRAERGNESGSGRDEGRRFAPRGERSNESGSGRDEGRRFTPRADRGGSDAREGGRGRFGDAGRAARAADGRPAGTRPPRSSTRPPRDRDDDRPAKVPTGGSAIKPWEQGDDRKAGRARSGDGQRAGHPRSDGRPARSGARPARGNDAPRSGGPAGGRGSPRPKTPGGAPRGAPKGGRR</sequence>
<evidence type="ECO:0000259" key="8">
    <source>
        <dbReference type="SMART" id="SM00363"/>
    </source>
</evidence>
<dbReference type="EMBL" id="JACCBY010000002">
    <property type="protein sequence ID" value="NYD90151.1"/>
    <property type="molecule type" value="Genomic_DNA"/>
</dbReference>
<evidence type="ECO:0000256" key="7">
    <source>
        <dbReference type="SAM" id="MobiDB-lite"/>
    </source>
</evidence>
<reference evidence="9 10" key="2">
    <citation type="submission" date="2020-08" db="EMBL/GenBank/DDBJ databases">
        <title>The Agave Microbiome: Exploring the role of microbial communities in plant adaptations to desert environments.</title>
        <authorList>
            <person name="Partida-Martinez L.P."/>
        </authorList>
    </citation>
    <scope>NUCLEOTIDE SEQUENCE [LARGE SCALE GENOMIC DNA]</scope>
    <source>
        <strain evidence="9 10">AS2.3</strain>
    </source>
</reference>
<dbReference type="EC" id="5.4.99.-" evidence="6"/>
<dbReference type="NCBIfam" id="TIGR00093">
    <property type="entry name" value="pseudouridine synthase"/>
    <property type="match status" value="1"/>
</dbReference>
<dbReference type="Gene3D" id="3.30.70.1560">
    <property type="entry name" value="Alpha-L RNA-binding motif"/>
    <property type="match status" value="1"/>
</dbReference>
<feature type="compositionally biased region" description="Basic and acidic residues" evidence="7">
    <location>
        <begin position="440"/>
        <end position="450"/>
    </location>
</feature>
<proteinExistence type="inferred from homology"/>
<dbReference type="PANTHER" id="PTHR47683:SF3">
    <property type="entry name" value="RIBOSOMAL LARGE SUBUNIT PSEUDOURIDINE SYNTHASE B"/>
    <property type="match status" value="1"/>
</dbReference>
<feature type="compositionally biased region" description="Low complexity" evidence="7">
    <location>
        <begin position="515"/>
        <end position="528"/>
    </location>
</feature>
<evidence type="ECO:0000313" key="10">
    <source>
        <dbReference type="Proteomes" id="UP000517753"/>
    </source>
</evidence>
<feature type="compositionally biased region" description="Low complexity" evidence="7">
    <location>
        <begin position="417"/>
        <end position="439"/>
    </location>
</feature>
<dbReference type="Gene3D" id="3.30.70.580">
    <property type="entry name" value="Pseudouridine synthase I, catalytic domain, N-terminal subdomain"/>
    <property type="match status" value="1"/>
</dbReference>
<dbReference type="GO" id="GO:0000455">
    <property type="term" value="P:enzyme-directed rRNA pseudouridine synthesis"/>
    <property type="evidence" value="ECO:0007669"/>
    <property type="project" value="UniProtKB-ARBA"/>
</dbReference>
<dbReference type="Pfam" id="PF00849">
    <property type="entry name" value="PseudoU_synth_2"/>
    <property type="match status" value="1"/>
</dbReference>
<dbReference type="Proteomes" id="UP000517753">
    <property type="component" value="Unassembled WGS sequence"/>
</dbReference>
<dbReference type="PANTHER" id="PTHR47683">
    <property type="entry name" value="PSEUDOURIDINE SYNTHASE FAMILY PROTEIN-RELATED"/>
    <property type="match status" value="1"/>
</dbReference>
<feature type="compositionally biased region" description="Low complexity" evidence="7">
    <location>
        <begin position="311"/>
        <end position="330"/>
    </location>
</feature>
<evidence type="ECO:0000256" key="2">
    <source>
        <dbReference type="ARBA" id="ARBA00008348"/>
    </source>
</evidence>
<dbReference type="GO" id="GO:0120159">
    <property type="term" value="F:rRNA pseudouridine synthase activity"/>
    <property type="evidence" value="ECO:0007669"/>
    <property type="project" value="UniProtKB-ARBA"/>
</dbReference>
<dbReference type="Gene3D" id="3.10.290.10">
    <property type="entry name" value="RNA-binding S4 domain"/>
    <property type="match status" value="1"/>
</dbReference>
<dbReference type="PROSITE" id="PS01149">
    <property type="entry name" value="PSI_RSU"/>
    <property type="match status" value="1"/>
</dbReference>
<keyword evidence="10" id="KW-1185">Reference proteome</keyword>
<feature type="compositionally biased region" description="Basic and acidic residues" evidence="7">
    <location>
        <begin position="331"/>
        <end position="416"/>
    </location>
</feature>
<comment type="caution">
    <text evidence="9">The sequence shown here is derived from an EMBL/GenBank/DDBJ whole genome shotgun (WGS) entry which is preliminary data.</text>
</comment>
<organism evidence="9 10">
    <name type="scientific">Sphingomonas melonis</name>
    <dbReference type="NCBI Taxonomy" id="152682"/>
    <lineage>
        <taxon>Bacteria</taxon>
        <taxon>Pseudomonadati</taxon>
        <taxon>Pseudomonadota</taxon>
        <taxon>Alphaproteobacteria</taxon>
        <taxon>Sphingomonadales</taxon>
        <taxon>Sphingomonadaceae</taxon>
        <taxon>Sphingomonas</taxon>
    </lineage>
</organism>
<comment type="similarity">
    <text evidence="2 6">Belongs to the pseudouridine synthase RsuA family.</text>
</comment>
<dbReference type="GO" id="GO:0003723">
    <property type="term" value="F:RNA binding"/>
    <property type="evidence" value="ECO:0007669"/>
    <property type="project" value="UniProtKB-KW"/>
</dbReference>
<dbReference type="InterPro" id="IPR050343">
    <property type="entry name" value="RsuA_PseudoU_synthase"/>
</dbReference>
<dbReference type="InterPro" id="IPR020094">
    <property type="entry name" value="TruA/RsuA/RluB/E/F_N"/>
</dbReference>
<evidence type="ECO:0000256" key="3">
    <source>
        <dbReference type="ARBA" id="ARBA00022884"/>
    </source>
</evidence>
<evidence type="ECO:0000256" key="5">
    <source>
        <dbReference type="PROSITE-ProRule" id="PRU00182"/>
    </source>
</evidence>
<dbReference type="InterPro" id="IPR018496">
    <property type="entry name" value="PsdUridine_synth_RsuA/RluB_CS"/>
</dbReference>
<gene>
    <name evidence="9" type="ORF">HD841_001931</name>
</gene>
<dbReference type="CDD" id="cd00165">
    <property type="entry name" value="S4"/>
    <property type="match status" value="1"/>
</dbReference>
<dbReference type="SUPFAM" id="SSF55174">
    <property type="entry name" value="Alpha-L RNA-binding motif"/>
    <property type="match status" value="1"/>
</dbReference>
<dbReference type="AlphaFoldDB" id="A0A7Y9FPZ6"/>
<dbReference type="Pfam" id="PF01479">
    <property type="entry name" value="S4"/>
    <property type="match status" value="1"/>
</dbReference>
<dbReference type="SUPFAM" id="SSF55120">
    <property type="entry name" value="Pseudouridine synthase"/>
    <property type="match status" value="1"/>
</dbReference>
<dbReference type="InterPro" id="IPR042092">
    <property type="entry name" value="PsdUridine_s_RsuA/RluB/E/F_cat"/>
</dbReference>
<feature type="compositionally biased region" description="Basic and acidic residues" evidence="7">
    <location>
        <begin position="463"/>
        <end position="477"/>
    </location>
</feature>
<dbReference type="PROSITE" id="PS50889">
    <property type="entry name" value="S4"/>
    <property type="match status" value="1"/>
</dbReference>
<protein>
    <recommendedName>
        <fullName evidence="6">Pseudouridine synthase</fullName>
        <ecNumber evidence="6">5.4.99.-</ecNumber>
    </recommendedName>
</protein>
<dbReference type="InterPro" id="IPR006145">
    <property type="entry name" value="PsdUridine_synth_RsuA/RluA"/>
</dbReference>
<accession>A0A7Y9FPZ6</accession>
<evidence type="ECO:0000256" key="6">
    <source>
        <dbReference type="RuleBase" id="RU003887"/>
    </source>
</evidence>
<dbReference type="RefSeq" id="WP_257015389.1">
    <property type="nucleotide sequence ID" value="NZ_JACCBY010000002.1"/>
</dbReference>
<reference evidence="9 10" key="1">
    <citation type="submission" date="2020-07" db="EMBL/GenBank/DDBJ databases">
        <authorList>
            <person name="Partida-Martinez L."/>
            <person name="Huntemann M."/>
            <person name="Clum A."/>
            <person name="Wang J."/>
            <person name="Palaniappan K."/>
            <person name="Ritter S."/>
            <person name="Chen I.-M."/>
            <person name="Stamatis D."/>
            <person name="Reddy T."/>
            <person name="O'Malley R."/>
            <person name="Daum C."/>
            <person name="Shapiro N."/>
            <person name="Ivanova N."/>
            <person name="Kyrpides N."/>
            <person name="Woyke T."/>
        </authorList>
    </citation>
    <scope>NUCLEOTIDE SEQUENCE [LARGE SCALE GENOMIC DNA]</scope>
    <source>
        <strain evidence="9 10">AS2.3</strain>
    </source>
</reference>
<evidence type="ECO:0000256" key="1">
    <source>
        <dbReference type="ARBA" id="ARBA00000073"/>
    </source>
</evidence>
<comment type="catalytic activity">
    <reaction evidence="1">
        <text>a uridine in RNA = a pseudouridine in RNA</text>
        <dbReference type="Rhea" id="RHEA:48348"/>
        <dbReference type="Rhea" id="RHEA-COMP:12068"/>
        <dbReference type="Rhea" id="RHEA-COMP:12069"/>
        <dbReference type="ChEBI" id="CHEBI:65314"/>
        <dbReference type="ChEBI" id="CHEBI:65315"/>
    </reaction>
</comment>
<dbReference type="InterPro" id="IPR002942">
    <property type="entry name" value="S4_RNA-bd"/>
</dbReference>
<keyword evidence="4 6" id="KW-0413">Isomerase</keyword>
<feature type="compositionally biased region" description="Low complexity" evidence="7">
    <location>
        <begin position="491"/>
        <end position="507"/>
    </location>
</feature>
<feature type="domain" description="RNA-binding S4" evidence="8">
    <location>
        <begin position="11"/>
        <end position="69"/>
    </location>
</feature>